<dbReference type="InParanoid" id="A0A6G9IE59"/>
<protein>
    <recommendedName>
        <fullName evidence="3">Conjugal transfer protein TraD</fullName>
    </recommendedName>
</protein>
<reference evidence="1 2" key="1">
    <citation type="submission" date="2020-03" db="EMBL/GenBank/DDBJ databases">
        <title>Complete genome sequence of Orbus sp. IPMB12 (BCRC 80908).</title>
        <authorList>
            <person name="Lo W.-S."/>
            <person name="Chang T.-H."/>
            <person name="Kuo C.-H."/>
        </authorList>
    </citation>
    <scope>NUCLEOTIDE SEQUENCE [LARGE SCALE GENOMIC DNA]</scope>
    <source>
        <strain evidence="1 2">IPMB12</strain>
        <plasmid evidence="2">pipmb12</plasmid>
    </source>
</reference>
<evidence type="ECO:0000313" key="1">
    <source>
        <dbReference type="EMBL" id="QIQ22526.1"/>
    </source>
</evidence>
<dbReference type="RefSeq" id="WP_166917822.1">
    <property type="nucleotide sequence ID" value="NZ_CP050254.1"/>
</dbReference>
<sequence length="65" mass="7126">MITEKLEQSGIDEVVIEKLKDLSVPTLLIEFTPEEAERAGAFQEDALLIAEAEESAIDGLEGHNE</sequence>
<dbReference type="AlphaFoldDB" id="A0A6G9IE59"/>
<gene>
    <name evidence="1" type="ORF">IPMB12_12020</name>
</gene>
<organism evidence="1 2">
    <name type="scientific">Zophobihabitans entericus</name>
    <dbReference type="NCBI Taxonomy" id="1635327"/>
    <lineage>
        <taxon>Bacteria</taxon>
        <taxon>Pseudomonadati</taxon>
        <taxon>Pseudomonadota</taxon>
        <taxon>Gammaproteobacteria</taxon>
        <taxon>Orbales</taxon>
        <taxon>Orbaceae</taxon>
        <taxon>Zophobihabitans</taxon>
    </lineage>
</organism>
<dbReference type="Proteomes" id="UP000501168">
    <property type="component" value="Plasmid pIPMB12"/>
</dbReference>
<evidence type="ECO:0008006" key="3">
    <source>
        <dbReference type="Google" id="ProtNLM"/>
    </source>
</evidence>
<proteinExistence type="predicted"/>
<evidence type="ECO:0000313" key="2">
    <source>
        <dbReference type="Proteomes" id="UP000501168"/>
    </source>
</evidence>
<keyword evidence="2" id="KW-1185">Reference proteome</keyword>
<name>A0A6G9IE59_9GAMM</name>
<dbReference type="EMBL" id="CP050254">
    <property type="protein sequence ID" value="QIQ22526.1"/>
    <property type="molecule type" value="Genomic_DNA"/>
</dbReference>
<accession>A0A6G9IE59</accession>
<geneLocation type="plasmid" evidence="2">
    <name>pipmb12</name>
</geneLocation>
<dbReference type="KEGG" id="orb:IPMB12_12020"/>
<keyword evidence="1" id="KW-0614">Plasmid</keyword>